<name>A0A250X6G4_9CHLO</name>
<evidence type="ECO:0000313" key="2">
    <source>
        <dbReference type="Proteomes" id="UP000232323"/>
    </source>
</evidence>
<sequence>MRLISCPSTRCVGQLHIFEFRKELYPRAYSPSRTSGNQKTVCFSSMKSVDSDDDMGQDLSAEFERLKDHNTSAKGTVGHLDLLWKIGKKPRPESCTCCKGSRERECDWCHGTGVLTIGDSILCSTAEHNSKCPVCKGVGYSPCSHCRGTGFRAQWLQDPTSSSY</sequence>
<proteinExistence type="predicted"/>
<comment type="caution">
    <text evidence="1">The sequence shown here is derived from an EMBL/GenBank/DDBJ whole genome shotgun (WGS) entry which is preliminary data.</text>
</comment>
<dbReference type="Proteomes" id="UP000232323">
    <property type="component" value="Unassembled WGS sequence"/>
</dbReference>
<dbReference type="PANTHER" id="PTHR15852">
    <property type="entry name" value="PLASTID TRANSCRIPTIONALLY ACTIVE PROTEIN"/>
    <property type="match status" value="1"/>
</dbReference>
<protein>
    <recommendedName>
        <fullName evidence="3">CR-type domain-containing protein</fullName>
    </recommendedName>
</protein>
<dbReference type="AlphaFoldDB" id="A0A250X6G4"/>
<dbReference type="SUPFAM" id="SSF57938">
    <property type="entry name" value="DnaJ/Hsp40 cysteine-rich domain"/>
    <property type="match status" value="1"/>
</dbReference>
<dbReference type="InterPro" id="IPR036410">
    <property type="entry name" value="HSP_DnaJ_Cys-rich_dom_sf"/>
</dbReference>
<dbReference type="PANTHER" id="PTHR15852:SF54">
    <property type="entry name" value="PROTEIN SSUH2 HOMOLOG"/>
    <property type="match status" value="1"/>
</dbReference>
<organism evidence="1 2">
    <name type="scientific">Chlamydomonas eustigma</name>
    <dbReference type="NCBI Taxonomy" id="1157962"/>
    <lineage>
        <taxon>Eukaryota</taxon>
        <taxon>Viridiplantae</taxon>
        <taxon>Chlorophyta</taxon>
        <taxon>core chlorophytes</taxon>
        <taxon>Chlorophyceae</taxon>
        <taxon>CS clade</taxon>
        <taxon>Chlamydomonadales</taxon>
        <taxon>Chlamydomonadaceae</taxon>
        <taxon>Chlamydomonas</taxon>
    </lineage>
</organism>
<dbReference type="OrthoDB" id="535916at2759"/>
<keyword evidence="2" id="KW-1185">Reference proteome</keyword>
<dbReference type="STRING" id="1157962.A0A250X6G4"/>
<reference evidence="1 2" key="1">
    <citation type="submission" date="2017-08" db="EMBL/GenBank/DDBJ databases">
        <title>Acidophilic green algal genome provides insights into adaptation to an acidic environment.</title>
        <authorList>
            <person name="Hirooka S."/>
            <person name="Hirose Y."/>
            <person name="Kanesaki Y."/>
            <person name="Higuchi S."/>
            <person name="Fujiwara T."/>
            <person name="Onuma R."/>
            <person name="Era A."/>
            <person name="Ohbayashi R."/>
            <person name="Uzuka A."/>
            <person name="Nozaki H."/>
            <person name="Yoshikawa H."/>
            <person name="Miyagishima S.Y."/>
        </authorList>
    </citation>
    <scope>NUCLEOTIDE SEQUENCE [LARGE SCALE GENOMIC DNA]</scope>
    <source>
        <strain evidence="1 2">NIES-2499</strain>
    </source>
</reference>
<dbReference type="EMBL" id="BEGY01000034">
    <property type="protein sequence ID" value="GAX78657.1"/>
    <property type="molecule type" value="Genomic_DNA"/>
</dbReference>
<evidence type="ECO:0000313" key="1">
    <source>
        <dbReference type="EMBL" id="GAX78657.1"/>
    </source>
</evidence>
<gene>
    <name evidence="1" type="ORF">CEUSTIGMA_g6095.t1</name>
</gene>
<evidence type="ECO:0008006" key="3">
    <source>
        <dbReference type="Google" id="ProtNLM"/>
    </source>
</evidence>
<accession>A0A250X6G4</accession>